<evidence type="ECO:0000256" key="7">
    <source>
        <dbReference type="ARBA" id="ARBA00022989"/>
    </source>
</evidence>
<protein>
    <submittedName>
        <fullName evidence="15">Ig-like domain-containing protein</fullName>
    </submittedName>
</protein>
<dbReference type="STRING" id="42157.A0A182E189"/>
<keyword evidence="8 11" id="KW-0406">Ion transport</keyword>
<feature type="transmembrane region" description="Helical" evidence="11">
    <location>
        <begin position="254"/>
        <end position="277"/>
    </location>
</feature>
<keyword evidence="10 11" id="KW-0407">Ion channel</keyword>
<dbReference type="InterPro" id="IPR007110">
    <property type="entry name" value="Ig-like_dom"/>
</dbReference>
<dbReference type="CDD" id="cd18993">
    <property type="entry name" value="LGIC_ECD_GluCl"/>
    <property type="match status" value="1"/>
</dbReference>
<feature type="transmembrane region" description="Helical" evidence="11">
    <location>
        <begin position="211"/>
        <end position="234"/>
    </location>
</feature>
<keyword evidence="4" id="KW-1003">Cell membrane</keyword>
<dbReference type="EMBL" id="UYRW01000233">
    <property type="protein sequence ID" value="VDK64770.1"/>
    <property type="molecule type" value="Genomic_DNA"/>
</dbReference>
<evidence type="ECO:0000256" key="9">
    <source>
        <dbReference type="ARBA" id="ARBA00023136"/>
    </source>
</evidence>
<evidence type="ECO:0000256" key="11">
    <source>
        <dbReference type="RuleBase" id="RU000687"/>
    </source>
</evidence>
<keyword evidence="14" id="KW-1185">Reference proteome</keyword>
<evidence type="ECO:0000256" key="5">
    <source>
        <dbReference type="ARBA" id="ARBA00022692"/>
    </source>
</evidence>
<reference evidence="13 14" key="2">
    <citation type="submission" date="2018-08" db="EMBL/GenBank/DDBJ databases">
        <authorList>
            <person name="Laetsch R D."/>
            <person name="Stevens L."/>
            <person name="Kumar S."/>
            <person name="Blaxter L. M."/>
        </authorList>
    </citation>
    <scope>NUCLEOTIDE SEQUENCE [LARGE SCALE GENOMIC DNA]</scope>
</reference>
<dbReference type="InterPro" id="IPR018000">
    <property type="entry name" value="Neurotransmitter_ion_chnl_CS"/>
</dbReference>
<feature type="transmembrane region" description="Helical" evidence="11">
    <location>
        <begin position="505"/>
        <end position="524"/>
    </location>
</feature>
<feature type="transmembrane region" description="Helical" evidence="11">
    <location>
        <begin position="412"/>
        <end position="436"/>
    </location>
</feature>
<dbReference type="FunFam" id="1.20.58.390:FF:000084">
    <property type="entry name" value="Glutamate-gated chloride channel subunit beta"/>
    <property type="match status" value="1"/>
</dbReference>
<dbReference type="InterPro" id="IPR036719">
    <property type="entry name" value="Neuro-gated_channel_TM_sf"/>
</dbReference>
<accession>A0A182E189</accession>
<dbReference type="GO" id="GO:0004888">
    <property type="term" value="F:transmembrane signaling receptor activity"/>
    <property type="evidence" value="ECO:0007669"/>
    <property type="project" value="InterPro"/>
</dbReference>
<evidence type="ECO:0000256" key="2">
    <source>
        <dbReference type="ARBA" id="ARBA00004236"/>
    </source>
</evidence>
<comment type="caution">
    <text evidence="11">Lacks conserved residue(s) required for the propagation of feature annotation.</text>
</comment>
<dbReference type="CDD" id="cd19049">
    <property type="entry name" value="LGIC_TM_anion"/>
    <property type="match status" value="1"/>
</dbReference>
<dbReference type="AlphaFoldDB" id="A0A182E189"/>
<feature type="domain" description="Ig-like" evidence="12">
    <location>
        <begin position="69"/>
        <end position="165"/>
    </location>
</feature>
<dbReference type="InterPro" id="IPR006201">
    <property type="entry name" value="Neur_channel"/>
</dbReference>
<keyword evidence="9 11" id="KW-0472">Membrane</keyword>
<dbReference type="PANTHER" id="PTHR18945">
    <property type="entry name" value="NEUROTRANSMITTER GATED ION CHANNEL"/>
    <property type="match status" value="1"/>
</dbReference>
<dbReference type="Pfam" id="PF02932">
    <property type="entry name" value="Neur_chan_memb"/>
    <property type="match status" value="2"/>
</dbReference>
<dbReference type="InterPro" id="IPR038050">
    <property type="entry name" value="Neuro_actylchol_rec"/>
</dbReference>
<dbReference type="Gene3D" id="2.70.170.10">
    <property type="entry name" value="Neurotransmitter-gated ion-channel ligand-binding domain"/>
    <property type="match status" value="1"/>
</dbReference>
<evidence type="ECO:0000313" key="13">
    <source>
        <dbReference type="EMBL" id="VDK64770.1"/>
    </source>
</evidence>
<evidence type="ECO:0000256" key="1">
    <source>
        <dbReference type="ARBA" id="ARBA00004141"/>
    </source>
</evidence>
<dbReference type="InterPro" id="IPR006028">
    <property type="entry name" value="GABAA/Glycine_rcpt"/>
</dbReference>
<keyword evidence="6" id="KW-0732">Signal</keyword>
<dbReference type="GO" id="GO:0005886">
    <property type="term" value="C:plasma membrane"/>
    <property type="evidence" value="ECO:0007669"/>
    <property type="project" value="UniProtKB-SubCell"/>
</dbReference>
<dbReference type="SUPFAM" id="SSF90112">
    <property type="entry name" value="Neurotransmitter-gated ion-channel transmembrane pore"/>
    <property type="match status" value="2"/>
</dbReference>
<keyword evidence="3 11" id="KW-0813">Transport</keyword>
<evidence type="ECO:0000256" key="3">
    <source>
        <dbReference type="ARBA" id="ARBA00022448"/>
    </source>
</evidence>
<dbReference type="InterPro" id="IPR044721">
    <property type="entry name" value="GluCl_TM"/>
</dbReference>
<keyword evidence="5 11" id="KW-0812">Transmembrane</keyword>
<sequence>MEYSAQFTFREEWNDARLAYERLADENTQVPPFVVLAASEQPDLTQQIWMPDTFFQNEKEARRHLIDKPNVLIRIHPDGQILYSVRLSLVLSCPMSLEYYPLDRQTCLIDLASYAYTTDDIKYEWKVKNPIQQKEGLRQSLPSFELQDVLTEYCTSKTNTGEYSCLRTIMILRREFSYYLLQLYIPSFMLVIVSWVSFWLDKDSVPARVTLALRCILACAQMFSGVTTLLTMTTQSSGINAKLPPVSYTKAIDVWIGVCLAFIFGALLEFALVNYAARKDITTRHRMVRFSMKSGQDSVTSDSVLSMREFLYCFPNATLQLSKYASHVDYLSANQPLVSATTSTSPSDSWRCFRQFIRRYKERSKRIDVVSRLHGLNEFSFFSVILGCLSHLTKAWNTVTYACATELYTEQAVYLMVAYCSTVAGEYSCARVLLLLRREYSYYLIQLYIPCIMLVVVSWVSFWLDKDAVPARVSLGVTTLLTMTTQASGINAKLPPVSYIKAVDVWIGVCLAFIFGALLEYALVNYHGRQEFLKKEKKKKTEYKGCLCPSDQLLNQDLRQSLRLDRNIYRRRWWTKLWLNPYHCSNVEVSKRVDLISRFAFPASFGCFLGEAYFYIHNLLD</sequence>
<dbReference type="PROSITE" id="PS50835">
    <property type="entry name" value="IG_LIKE"/>
    <property type="match status" value="1"/>
</dbReference>
<dbReference type="NCBIfam" id="TIGR00860">
    <property type="entry name" value="LIC"/>
    <property type="match status" value="1"/>
</dbReference>
<gene>
    <name evidence="13" type="ORF">NOO_LOCUS1722</name>
</gene>
<dbReference type="WBParaSite" id="nOo.2.0.1.t01722-RA">
    <property type="protein sequence ID" value="nOo.2.0.1.t01722-RA"/>
    <property type="gene ID" value="nOo.2.0.1.g01722"/>
</dbReference>
<organism evidence="15">
    <name type="scientific">Onchocerca ochengi</name>
    <name type="common">Filarial nematode worm</name>
    <dbReference type="NCBI Taxonomy" id="42157"/>
    <lineage>
        <taxon>Eukaryota</taxon>
        <taxon>Metazoa</taxon>
        <taxon>Ecdysozoa</taxon>
        <taxon>Nematoda</taxon>
        <taxon>Chromadorea</taxon>
        <taxon>Rhabditida</taxon>
        <taxon>Spirurina</taxon>
        <taxon>Spiruromorpha</taxon>
        <taxon>Filarioidea</taxon>
        <taxon>Onchocercidae</taxon>
        <taxon>Onchocerca</taxon>
    </lineage>
</organism>
<comment type="subcellular location">
    <subcellularLocation>
        <location evidence="2">Cell membrane</location>
    </subcellularLocation>
    <subcellularLocation>
        <location evidence="1">Membrane</location>
        <topology evidence="1">Multi-pass membrane protein</topology>
    </subcellularLocation>
</comment>
<evidence type="ECO:0000256" key="10">
    <source>
        <dbReference type="ARBA" id="ARBA00023303"/>
    </source>
</evidence>
<dbReference type="CDD" id="cd19062">
    <property type="entry name" value="LGIC_TM_GluCl"/>
    <property type="match status" value="1"/>
</dbReference>
<dbReference type="InterPro" id="IPR006029">
    <property type="entry name" value="Neurotrans-gated_channel_TM"/>
</dbReference>
<feature type="transmembrane region" description="Helical" evidence="11">
    <location>
        <begin position="176"/>
        <end position="199"/>
    </location>
</feature>
<feature type="transmembrane region" description="Helical" evidence="11">
    <location>
        <begin position="369"/>
        <end position="392"/>
    </location>
</feature>
<evidence type="ECO:0000256" key="8">
    <source>
        <dbReference type="ARBA" id="ARBA00023065"/>
    </source>
</evidence>
<proteinExistence type="inferred from homology"/>
<evidence type="ECO:0000256" key="4">
    <source>
        <dbReference type="ARBA" id="ARBA00022475"/>
    </source>
</evidence>
<evidence type="ECO:0000313" key="14">
    <source>
        <dbReference type="Proteomes" id="UP000271087"/>
    </source>
</evidence>
<dbReference type="GO" id="GO:0005230">
    <property type="term" value="F:extracellular ligand-gated monoatomic ion channel activity"/>
    <property type="evidence" value="ECO:0007669"/>
    <property type="project" value="InterPro"/>
</dbReference>
<dbReference type="FunFam" id="2.70.170.10:FF:000038">
    <property type="entry name" value="Glutamate-gated chloride channel alpha"/>
    <property type="match status" value="1"/>
</dbReference>
<keyword evidence="7 11" id="KW-1133">Transmembrane helix</keyword>
<dbReference type="Proteomes" id="UP000271087">
    <property type="component" value="Unassembled WGS sequence"/>
</dbReference>
<feature type="transmembrane region" description="Helical" evidence="11">
    <location>
        <begin position="443"/>
        <end position="464"/>
    </location>
</feature>
<dbReference type="PRINTS" id="PR00252">
    <property type="entry name" value="NRIONCHANNEL"/>
</dbReference>
<dbReference type="InterPro" id="IPR036734">
    <property type="entry name" value="Neur_chan_lig-bd_sf"/>
</dbReference>
<dbReference type="PROSITE" id="PS00236">
    <property type="entry name" value="NEUROTR_ION_CHANNEL"/>
    <property type="match status" value="1"/>
</dbReference>
<comment type="similarity">
    <text evidence="11">Belongs to the ligand-gated ion channel (TC 1.A.9) family.</text>
</comment>
<dbReference type="Gene3D" id="1.20.58.390">
    <property type="entry name" value="Neurotransmitter-gated ion-channel transmembrane domain"/>
    <property type="match status" value="2"/>
</dbReference>
<dbReference type="InterPro" id="IPR006202">
    <property type="entry name" value="Neur_chan_lig-bd"/>
</dbReference>
<dbReference type="Pfam" id="PF02931">
    <property type="entry name" value="Neur_chan_LBD"/>
    <property type="match status" value="1"/>
</dbReference>
<evidence type="ECO:0000256" key="6">
    <source>
        <dbReference type="ARBA" id="ARBA00022729"/>
    </source>
</evidence>
<dbReference type="OrthoDB" id="407674at2759"/>
<reference evidence="15" key="1">
    <citation type="submission" date="2016-06" db="UniProtKB">
        <authorList>
            <consortium name="WormBaseParasite"/>
        </authorList>
    </citation>
    <scope>IDENTIFICATION</scope>
</reference>
<dbReference type="SUPFAM" id="SSF63712">
    <property type="entry name" value="Nicotinic receptor ligand binding domain-like"/>
    <property type="match status" value="1"/>
</dbReference>
<evidence type="ECO:0000313" key="15">
    <source>
        <dbReference type="WBParaSite" id="nOo.2.0.1.t01722-RA"/>
    </source>
</evidence>
<dbReference type="PRINTS" id="PR00253">
    <property type="entry name" value="GABAARECEPTR"/>
</dbReference>
<feature type="transmembrane region" description="Helical" evidence="11">
    <location>
        <begin position="599"/>
        <end position="616"/>
    </location>
</feature>
<evidence type="ECO:0000259" key="12">
    <source>
        <dbReference type="PROSITE" id="PS50835"/>
    </source>
</evidence>
<name>A0A182E189_ONCOC</name>